<name>A0A6G1I7T7_9PEZI</name>
<evidence type="ECO:0000256" key="1">
    <source>
        <dbReference type="SAM" id="MobiDB-lite"/>
    </source>
</evidence>
<dbReference type="Gene3D" id="2.60.40.10">
    <property type="entry name" value="Immunoglobulins"/>
    <property type="match status" value="1"/>
</dbReference>
<dbReference type="InterPro" id="IPR048869">
    <property type="entry name" value="OCRL-1_2_ASH"/>
</dbReference>
<reference evidence="3" key="1">
    <citation type="journal article" date="2020" name="Stud. Mycol.">
        <title>101 Dothideomycetes genomes: a test case for predicting lifestyles and emergence of pathogens.</title>
        <authorList>
            <person name="Haridas S."/>
            <person name="Albert R."/>
            <person name="Binder M."/>
            <person name="Bloem J."/>
            <person name="Labutti K."/>
            <person name="Salamov A."/>
            <person name="Andreopoulos B."/>
            <person name="Baker S."/>
            <person name="Barry K."/>
            <person name="Bills G."/>
            <person name="Bluhm B."/>
            <person name="Cannon C."/>
            <person name="Castanera R."/>
            <person name="Culley D."/>
            <person name="Daum C."/>
            <person name="Ezra D."/>
            <person name="Gonzalez J."/>
            <person name="Henrissat B."/>
            <person name="Kuo A."/>
            <person name="Liang C."/>
            <person name="Lipzen A."/>
            <person name="Lutzoni F."/>
            <person name="Magnuson J."/>
            <person name="Mondo S."/>
            <person name="Nolan M."/>
            <person name="Ohm R."/>
            <person name="Pangilinan J."/>
            <person name="Park H.-J."/>
            <person name="Ramirez L."/>
            <person name="Alfaro M."/>
            <person name="Sun H."/>
            <person name="Tritt A."/>
            <person name="Yoshinaga Y."/>
            <person name="Zwiers L.-H."/>
            <person name="Turgeon B."/>
            <person name="Goodwin S."/>
            <person name="Spatafora J."/>
            <person name="Crous P."/>
            <person name="Grigoriev I."/>
        </authorList>
    </citation>
    <scope>NUCLEOTIDE SEQUENCE</scope>
    <source>
        <strain evidence="3">CBS 262.69</strain>
    </source>
</reference>
<protein>
    <submittedName>
        <fullName evidence="3">DNase I-like protein</fullName>
    </submittedName>
</protein>
<dbReference type="Pfam" id="PF21310">
    <property type="entry name" value="OCRL-like_ASH"/>
    <property type="match status" value="1"/>
</dbReference>
<keyword evidence="4" id="KW-1185">Reference proteome</keyword>
<dbReference type="GO" id="GO:0004439">
    <property type="term" value="F:phosphatidylinositol-4,5-bisphosphate 5-phosphatase activity"/>
    <property type="evidence" value="ECO:0007669"/>
    <property type="project" value="TreeGrafter"/>
</dbReference>
<dbReference type="GO" id="GO:0046856">
    <property type="term" value="P:phosphatidylinositol dephosphorylation"/>
    <property type="evidence" value="ECO:0007669"/>
    <property type="project" value="InterPro"/>
</dbReference>
<accession>A0A6G1I7T7</accession>
<dbReference type="SUPFAM" id="SSF56219">
    <property type="entry name" value="DNase I-like"/>
    <property type="match status" value="1"/>
</dbReference>
<dbReference type="InterPro" id="IPR013783">
    <property type="entry name" value="Ig-like_fold"/>
</dbReference>
<feature type="region of interest" description="Disordered" evidence="1">
    <location>
        <begin position="1"/>
        <end position="23"/>
    </location>
</feature>
<dbReference type="InterPro" id="IPR000300">
    <property type="entry name" value="IPPc"/>
</dbReference>
<evidence type="ECO:0000259" key="2">
    <source>
        <dbReference type="SMART" id="SM00128"/>
    </source>
</evidence>
<evidence type="ECO:0000313" key="3">
    <source>
        <dbReference type="EMBL" id="KAF2404186.1"/>
    </source>
</evidence>
<feature type="domain" description="Inositol polyphosphate-related phosphatase" evidence="2">
    <location>
        <begin position="53"/>
        <end position="566"/>
    </location>
</feature>
<dbReference type="InterPro" id="IPR036691">
    <property type="entry name" value="Endo/exonu/phosph_ase_sf"/>
</dbReference>
<proteinExistence type="predicted"/>
<dbReference type="Gene3D" id="3.60.10.10">
    <property type="entry name" value="Endonuclease/exonuclease/phosphatase"/>
    <property type="match status" value="2"/>
</dbReference>
<dbReference type="SMART" id="SM00128">
    <property type="entry name" value="IPPc"/>
    <property type="match status" value="1"/>
</dbReference>
<organism evidence="3 4">
    <name type="scientific">Trichodelitschia bisporula</name>
    <dbReference type="NCBI Taxonomy" id="703511"/>
    <lineage>
        <taxon>Eukaryota</taxon>
        <taxon>Fungi</taxon>
        <taxon>Dikarya</taxon>
        <taxon>Ascomycota</taxon>
        <taxon>Pezizomycotina</taxon>
        <taxon>Dothideomycetes</taxon>
        <taxon>Dothideomycetes incertae sedis</taxon>
        <taxon>Phaeotrichales</taxon>
        <taxon>Phaeotrichaceae</taxon>
        <taxon>Trichodelitschia</taxon>
    </lineage>
</organism>
<feature type="compositionally biased region" description="Low complexity" evidence="1">
    <location>
        <begin position="1"/>
        <end position="22"/>
    </location>
</feature>
<dbReference type="PANTHER" id="PTHR11200">
    <property type="entry name" value="INOSITOL 5-PHOSPHATASE"/>
    <property type="match status" value="1"/>
</dbReference>
<dbReference type="OrthoDB" id="7862313at2759"/>
<gene>
    <name evidence="3" type="ORF">EJ06DRAFT_546154</name>
</gene>
<dbReference type="Proteomes" id="UP000799640">
    <property type="component" value="Unassembled WGS sequence"/>
</dbReference>
<dbReference type="InterPro" id="IPR046985">
    <property type="entry name" value="IP5"/>
</dbReference>
<evidence type="ECO:0000313" key="4">
    <source>
        <dbReference type="Proteomes" id="UP000799640"/>
    </source>
</evidence>
<sequence>MPSSPKSSRPSSPTSSLESLTSNIPGAYPFDTSTAASLSAAVHARRRSYTRQTPFRVKIGTWNVAAMRGAERDIGAWFVHAQGVAEGLSGVDRGAPEGRESVEEQELRRVRSKTETSVPLGDEGAMPRGEEVGMYVLGLQEVVDIASPTEALKPFTDPMPAGRFKAALAEALPDGYTLVAEQQLIGLLLLIYAAPDVAAQVRGVSTCCAGTGLFGYMGNKGAVAARLMLGETTCLVFVNCHLAAGADKTSLDRRNWDAAQVVARTKFERLDEEMGMPRGFGETLGDEDYAFWFGDLNYRLEGIPGDDVRRLLTLHTKNEYKVPQKADDKAQTAADGSGVETTKLEQAENAVTGLLTLGRNSGNGIINAVTGSSTNSGIKDGSDTASVASEDDIPASMDPTSLHTTLASLLPHDELHQQMRARKAFHDGWSEGEIKFPPTYKYDVGKVAVFDSSDKKRSPSWCDRILYRTRAAHVRYKVKLAEEEAAKKRDEEMKARGVDEAAADENVLFDYEPTSDDDFASAPEDAASASDDASLDLECYTAHQRVLTSDHKPLDAVFRLTYDAVVPDLKSQITKAVARELDRAENEARPSVTVIVDSHAGDESTDSDAEVAGVGVGRGVVDGVVHFGRLRYKGRRKARMVTIANTGRVKARVGFVDRPGAEDGGATPEWLGVQVHATPDASEKGKKQPTYTIEPGEVCEVELTARVEGVETVKKLNEGVVKLDDVLILRVEGGRDHFLPVQGEWGWAYTMEDGFLRLSSLD</sequence>
<dbReference type="PANTHER" id="PTHR11200:SF300">
    <property type="entry name" value="TYPE II INOSITOL 1,4,5-TRISPHOSPHATE 5-PHOSPHATASE"/>
    <property type="match status" value="1"/>
</dbReference>
<dbReference type="AlphaFoldDB" id="A0A6G1I7T7"/>
<dbReference type="EMBL" id="ML996688">
    <property type="protein sequence ID" value="KAF2404186.1"/>
    <property type="molecule type" value="Genomic_DNA"/>
</dbReference>
<dbReference type="Pfam" id="PF22669">
    <property type="entry name" value="Exo_endo_phos2"/>
    <property type="match status" value="2"/>
</dbReference>